<dbReference type="EMBL" id="MT144152">
    <property type="protein sequence ID" value="QJA49749.1"/>
    <property type="molecule type" value="Genomic_DNA"/>
</dbReference>
<dbReference type="AlphaFoldDB" id="A0A6H1ZQI9"/>
<dbReference type="EMBL" id="MT141508">
    <property type="protein sequence ID" value="QJA63876.1"/>
    <property type="molecule type" value="Genomic_DNA"/>
</dbReference>
<evidence type="ECO:0000313" key="4">
    <source>
        <dbReference type="EMBL" id="QJH99234.1"/>
    </source>
</evidence>
<protein>
    <submittedName>
        <fullName evidence="1">Uncharacterized protein</fullName>
    </submittedName>
</protein>
<proteinExistence type="predicted"/>
<dbReference type="EMBL" id="MT142467">
    <property type="protein sequence ID" value="QJA81688.1"/>
    <property type="molecule type" value="Genomic_DNA"/>
</dbReference>
<name>A0A6H1ZQI9_9ZZZZ</name>
<organism evidence="1">
    <name type="scientific">viral metagenome</name>
    <dbReference type="NCBI Taxonomy" id="1070528"/>
    <lineage>
        <taxon>unclassified sequences</taxon>
        <taxon>metagenomes</taxon>
        <taxon>organismal metagenomes</taxon>
    </lineage>
</organism>
<evidence type="ECO:0000313" key="2">
    <source>
        <dbReference type="EMBL" id="QJA63876.1"/>
    </source>
</evidence>
<reference evidence="1" key="1">
    <citation type="submission" date="2020-03" db="EMBL/GenBank/DDBJ databases">
        <title>The deep terrestrial virosphere.</title>
        <authorList>
            <person name="Holmfeldt K."/>
            <person name="Nilsson E."/>
            <person name="Simone D."/>
            <person name="Lopez-Fernandez M."/>
            <person name="Wu X."/>
            <person name="de Brujin I."/>
            <person name="Lundin D."/>
            <person name="Andersson A."/>
            <person name="Bertilsson S."/>
            <person name="Dopson M."/>
        </authorList>
    </citation>
    <scope>NUCLEOTIDE SEQUENCE</scope>
    <source>
        <strain evidence="3">MM415A00502</strain>
        <strain evidence="2">MM415B00571</strain>
        <strain evidence="1">TM448A01450</strain>
        <strain evidence="4">TM448B01526</strain>
    </source>
</reference>
<dbReference type="EMBL" id="MT144776">
    <property type="protein sequence ID" value="QJH99234.1"/>
    <property type="molecule type" value="Genomic_DNA"/>
</dbReference>
<sequence>MKDFATWDGIFGLNSEPKRFTLKQVSEKTEIDVVKLRKMIHKGLIEAIKLCTHFGKCFYVAKNELKRLHVCIYKVVRNE</sequence>
<accession>A0A6H1ZQI9</accession>
<evidence type="ECO:0000313" key="3">
    <source>
        <dbReference type="EMBL" id="QJA81688.1"/>
    </source>
</evidence>
<gene>
    <name evidence="3" type="ORF">MM415A00502_0012</name>
    <name evidence="2" type="ORF">MM415B00571_0022</name>
    <name evidence="1" type="ORF">TM448A01450_0015</name>
    <name evidence="4" type="ORF">TM448B01526_0016</name>
</gene>
<evidence type="ECO:0000313" key="1">
    <source>
        <dbReference type="EMBL" id="QJA49749.1"/>
    </source>
</evidence>